<dbReference type="EMBL" id="CH981527">
    <property type="protein sequence ID" value="EDK44954.1"/>
    <property type="molecule type" value="Genomic_DNA"/>
</dbReference>
<comment type="cofactor">
    <cofactor evidence="1">
        <name>FMN</name>
        <dbReference type="ChEBI" id="CHEBI:58210"/>
    </cofactor>
</comment>
<keyword evidence="3" id="KW-0288">FMN</keyword>
<keyword evidence="4" id="KW-0521">NADP</keyword>
<dbReference type="VEuPathDB" id="FungiDB:LELG_03133"/>
<dbReference type="Gene3D" id="3.20.20.70">
    <property type="entry name" value="Aldolase class I"/>
    <property type="match status" value="1"/>
</dbReference>
<name>A5E0J6_LODEL</name>
<dbReference type="Proteomes" id="UP000001996">
    <property type="component" value="Unassembled WGS sequence"/>
</dbReference>
<protein>
    <recommendedName>
        <fullName evidence="7">NADH:flavin oxidoreductase/NADH oxidase N-terminal domain-containing protein</fullName>
    </recommendedName>
</protein>
<evidence type="ECO:0000256" key="6">
    <source>
        <dbReference type="SAM" id="MobiDB-lite"/>
    </source>
</evidence>
<dbReference type="InterPro" id="IPR013785">
    <property type="entry name" value="Aldolase_TIM"/>
</dbReference>
<dbReference type="InterPro" id="IPR001155">
    <property type="entry name" value="OxRdtase_FMN_N"/>
</dbReference>
<keyword evidence="9" id="KW-1185">Reference proteome</keyword>
<evidence type="ECO:0000313" key="9">
    <source>
        <dbReference type="Proteomes" id="UP000001996"/>
    </source>
</evidence>
<evidence type="ECO:0000256" key="3">
    <source>
        <dbReference type="ARBA" id="ARBA00022643"/>
    </source>
</evidence>
<evidence type="ECO:0000259" key="7">
    <source>
        <dbReference type="Pfam" id="PF00724"/>
    </source>
</evidence>
<dbReference type="GeneID" id="5232653"/>
<accession>A5E0J6</accession>
<dbReference type="KEGG" id="lel:PVL30_002623"/>
<dbReference type="OMA" id="ANIPWGP"/>
<sequence>MTIAKEVTPYDSTPGAPEVPYYTPQQPIPAGTFIESNDDPNAPAPAIFTPLKIGPMTIQNRIGVSPMCQYSADNFHATRFHEIHYGAMVTRGPGITIVEATAVSREGVLSPHDLGIWTDLHAESLKPIVDYAHSQGQKIAVQLGHGGRKANGQPIFLHLEQYADESVGGLPPKDIVAPSAIPYRPYGNLVTPRELSTKDIHRIIADFGSAAKRAVEISGFDALEIHGAHGYLITEFLSPVSNKRTDEYGGSFENRVRFLSEIIDAIKSQIDTSRIPLFVRFSAVENSVDPEGWDIEDSKKLADILIEKGISLIDVSSGGNDYRQKSRAELSKSQREPMHVPFARELKKHVGDKIVVACVGQLEDKPEIDNKYIEDGVFDLALVGRGFLREPGLVWQFADKLNVRVAQSLQYSWGFWPNRKQITDLIERSERELAKEKEQQN</sequence>
<dbReference type="STRING" id="379508.A5E0J6"/>
<reference evidence="8 9" key="1">
    <citation type="journal article" date="2009" name="Nature">
        <title>Evolution of pathogenicity and sexual reproduction in eight Candida genomes.</title>
        <authorList>
            <person name="Butler G."/>
            <person name="Rasmussen M.D."/>
            <person name="Lin M.F."/>
            <person name="Santos M.A."/>
            <person name="Sakthikumar S."/>
            <person name="Munro C.A."/>
            <person name="Rheinbay E."/>
            <person name="Grabherr M."/>
            <person name="Forche A."/>
            <person name="Reedy J.L."/>
            <person name="Agrafioti I."/>
            <person name="Arnaud M.B."/>
            <person name="Bates S."/>
            <person name="Brown A.J."/>
            <person name="Brunke S."/>
            <person name="Costanzo M.C."/>
            <person name="Fitzpatrick D.A."/>
            <person name="de Groot P.W."/>
            <person name="Harris D."/>
            <person name="Hoyer L.L."/>
            <person name="Hube B."/>
            <person name="Klis F.M."/>
            <person name="Kodira C."/>
            <person name="Lennard N."/>
            <person name="Logue M.E."/>
            <person name="Martin R."/>
            <person name="Neiman A.M."/>
            <person name="Nikolaou E."/>
            <person name="Quail M.A."/>
            <person name="Quinn J."/>
            <person name="Santos M.C."/>
            <person name="Schmitzberger F.F."/>
            <person name="Sherlock G."/>
            <person name="Shah P."/>
            <person name="Silverstein K.A."/>
            <person name="Skrzypek M.S."/>
            <person name="Soll D."/>
            <person name="Staggs R."/>
            <person name="Stansfield I."/>
            <person name="Stumpf M.P."/>
            <person name="Sudbery P.E."/>
            <person name="Srikantha T."/>
            <person name="Zeng Q."/>
            <person name="Berman J."/>
            <person name="Berriman M."/>
            <person name="Heitman J."/>
            <person name="Gow N.A."/>
            <person name="Lorenz M.C."/>
            <person name="Birren B.W."/>
            <person name="Kellis M."/>
            <person name="Cuomo C.A."/>
        </authorList>
    </citation>
    <scope>NUCLEOTIDE SEQUENCE [LARGE SCALE GENOMIC DNA]</scope>
    <source>
        <strain evidence="9">ATCC 11503 / BCRC 21390 / CBS 2605 / JCM 1781 / NBRC 1676 / NRRL YB-4239</strain>
    </source>
</reference>
<evidence type="ECO:0000256" key="1">
    <source>
        <dbReference type="ARBA" id="ARBA00001917"/>
    </source>
</evidence>
<dbReference type="eggNOG" id="KOG0134">
    <property type="taxonomic scope" value="Eukaryota"/>
</dbReference>
<organism evidence="8 9">
    <name type="scientific">Lodderomyces elongisporus (strain ATCC 11503 / CBS 2605 / JCM 1781 / NBRC 1676 / NRRL YB-4239)</name>
    <name type="common">Yeast</name>
    <name type="synonym">Saccharomyces elongisporus</name>
    <dbReference type="NCBI Taxonomy" id="379508"/>
    <lineage>
        <taxon>Eukaryota</taxon>
        <taxon>Fungi</taxon>
        <taxon>Dikarya</taxon>
        <taxon>Ascomycota</taxon>
        <taxon>Saccharomycotina</taxon>
        <taxon>Pichiomycetes</taxon>
        <taxon>Debaryomycetaceae</taxon>
        <taxon>Candida/Lodderomyces clade</taxon>
        <taxon>Lodderomyces</taxon>
    </lineage>
</organism>
<dbReference type="HOGENOM" id="CLU_012153_2_1_1"/>
<dbReference type="Pfam" id="PF00724">
    <property type="entry name" value="Oxidored_FMN"/>
    <property type="match status" value="1"/>
</dbReference>
<evidence type="ECO:0000256" key="4">
    <source>
        <dbReference type="ARBA" id="ARBA00022857"/>
    </source>
</evidence>
<dbReference type="CDD" id="cd02932">
    <property type="entry name" value="OYE_YqiM_FMN"/>
    <property type="match status" value="1"/>
</dbReference>
<evidence type="ECO:0000313" key="8">
    <source>
        <dbReference type="EMBL" id="EDK44954.1"/>
    </source>
</evidence>
<dbReference type="GO" id="GO:0003959">
    <property type="term" value="F:NADPH dehydrogenase activity"/>
    <property type="evidence" value="ECO:0007669"/>
    <property type="project" value="InterPro"/>
</dbReference>
<feature type="domain" description="NADH:flavin oxidoreductase/NADH oxidase N-terminal" evidence="7">
    <location>
        <begin position="47"/>
        <end position="401"/>
    </location>
</feature>
<dbReference type="OrthoDB" id="72788at2759"/>
<feature type="region of interest" description="Disordered" evidence="6">
    <location>
        <begin position="1"/>
        <end position="22"/>
    </location>
</feature>
<keyword evidence="5" id="KW-0560">Oxidoreductase</keyword>
<evidence type="ECO:0000256" key="5">
    <source>
        <dbReference type="ARBA" id="ARBA00023002"/>
    </source>
</evidence>
<dbReference type="AlphaFoldDB" id="A5E0J6"/>
<dbReference type="InterPro" id="IPR044152">
    <property type="entry name" value="YqjM-like"/>
</dbReference>
<dbReference type="InParanoid" id="A5E0J6"/>
<evidence type="ECO:0000256" key="2">
    <source>
        <dbReference type="ARBA" id="ARBA00022630"/>
    </source>
</evidence>
<proteinExistence type="predicted"/>
<dbReference type="PANTHER" id="PTHR43303:SF4">
    <property type="entry name" value="NADPH DEHYDROGENASE C23G7.10C-RELATED"/>
    <property type="match status" value="1"/>
</dbReference>
<dbReference type="GO" id="GO:0010181">
    <property type="term" value="F:FMN binding"/>
    <property type="evidence" value="ECO:0007669"/>
    <property type="project" value="InterPro"/>
</dbReference>
<dbReference type="GO" id="GO:0050661">
    <property type="term" value="F:NADP binding"/>
    <property type="evidence" value="ECO:0007669"/>
    <property type="project" value="InterPro"/>
</dbReference>
<dbReference type="SUPFAM" id="SSF51395">
    <property type="entry name" value="FMN-linked oxidoreductases"/>
    <property type="match status" value="1"/>
</dbReference>
<keyword evidence="2" id="KW-0285">Flavoprotein</keyword>
<dbReference type="PANTHER" id="PTHR43303">
    <property type="entry name" value="NADPH DEHYDROGENASE C23G7.10C-RELATED"/>
    <property type="match status" value="1"/>
</dbReference>
<gene>
    <name evidence="8" type="ORF">LELG_03133</name>
</gene>